<dbReference type="AlphaFoldDB" id="A0A841FBW2"/>
<dbReference type="EMBL" id="JACHGT010000002">
    <property type="protein sequence ID" value="MBB6032855.1"/>
    <property type="molecule type" value="Genomic_DNA"/>
</dbReference>
<evidence type="ECO:0000313" key="3">
    <source>
        <dbReference type="Proteomes" id="UP000548476"/>
    </source>
</evidence>
<evidence type="ECO:0000256" key="1">
    <source>
        <dbReference type="SAM" id="MobiDB-lite"/>
    </source>
</evidence>
<reference evidence="2 3" key="1">
    <citation type="submission" date="2020-08" db="EMBL/GenBank/DDBJ databases">
        <title>Genomic Encyclopedia of Type Strains, Phase IV (KMG-IV): sequencing the most valuable type-strain genomes for metagenomic binning, comparative biology and taxonomic classification.</title>
        <authorList>
            <person name="Goeker M."/>
        </authorList>
    </citation>
    <scope>NUCLEOTIDE SEQUENCE [LARGE SCALE GENOMIC DNA]</scope>
    <source>
        <strain evidence="2 3">YIM 65646</strain>
    </source>
</reference>
<feature type="compositionally biased region" description="Pro residues" evidence="1">
    <location>
        <begin position="184"/>
        <end position="193"/>
    </location>
</feature>
<protein>
    <recommendedName>
        <fullName evidence="4">WXG100 family type VII secretion target</fullName>
    </recommendedName>
</protein>
<feature type="region of interest" description="Disordered" evidence="1">
    <location>
        <begin position="320"/>
        <end position="410"/>
    </location>
</feature>
<keyword evidence="3" id="KW-1185">Reference proteome</keyword>
<feature type="compositionally biased region" description="Gly residues" evidence="1">
    <location>
        <begin position="235"/>
        <end position="245"/>
    </location>
</feature>
<dbReference type="RefSeq" id="WP_184785790.1">
    <property type="nucleotide sequence ID" value="NZ_BONT01000020.1"/>
</dbReference>
<dbReference type="Proteomes" id="UP000548476">
    <property type="component" value="Unassembled WGS sequence"/>
</dbReference>
<gene>
    <name evidence="2" type="ORF">HNR73_000702</name>
</gene>
<name>A0A841FBW2_9ACTN</name>
<accession>A0A841FBW2</accession>
<feature type="compositionally biased region" description="Polar residues" evidence="1">
    <location>
        <begin position="199"/>
        <end position="209"/>
    </location>
</feature>
<feature type="region of interest" description="Disordered" evidence="1">
    <location>
        <begin position="180"/>
        <end position="258"/>
    </location>
</feature>
<sequence>MGGVDDYMPPYREVDHQTLWSQLEKPAGDPDQVAGLNAAWVDPIRATLDDFVLDLDGDLTDLMENYWSVTSAGGREFKRRMELVVKFADELSAHVGTISENLTAWEGSLRTAQGNAPDPEETDDNGRAVAGAAIGTAVAGPVGGVIGGLIGHSQDEEQKKEAHEKIVLIIATLAKDYDTAQQIKPPPPLPPVDLPDATDNGSSELTSITGAPVPTAEPFTPKPATTPGTHDINGPGDGTGPGTGPGDPNFTGDGSGLLGAGPGTITGVGVGTTGSLGLAGTGGGGALLGGAGGAGAGLFPGAAGAAAGAHGMNNGGLAGAKGGGGGSATTAKPASGPNPPPQNRGRGGTPTGQPSDGDDDTYMTWLTEDDMVWGNDADAPPTLLSKRRRDDEAVTASGDFHGEDDGNDET</sequence>
<evidence type="ECO:0008006" key="4">
    <source>
        <dbReference type="Google" id="ProtNLM"/>
    </source>
</evidence>
<feature type="compositionally biased region" description="Acidic residues" evidence="1">
    <location>
        <begin position="356"/>
        <end position="371"/>
    </location>
</feature>
<organism evidence="2 3">
    <name type="scientific">Phytomonospora endophytica</name>
    <dbReference type="NCBI Taxonomy" id="714109"/>
    <lineage>
        <taxon>Bacteria</taxon>
        <taxon>Bacillati</taxon>
        <taxon>Actinomycetota</taxon>
        <taxon>Actinomycetes</taxon>
        <taxon>Micromonosporales</taxon>
        <taxon>Micromonosporaceae</taxon>
        <taxon>Phytomonospora</taxon>
    </lineage>
</organism>
<comment type="caution">
    <text evidence="2">The sequence shown here is derived from an EMBL/GenBank/DDBJ whole genome shotgun (WGS) entry which is preliminary data.</text>
</comment>
<evidence type="ECO:0000313" key="2">
    <source>
        <dbReference type="EMBL" id="MBB6032855.1"/>
    </source>
</evidence>
<proteinExistence type="predicted"/>